<keyword evidence="3" id="KW-1185">Reference proteome</keyword>
<protein>
    <submittedName>
        <fullName evidence="2">ParA family protein</fullName>
    </submittedName>
</protein>
<sequence length="298" mass="34082">MYNKIINNFLNSVPKKDKKGSTKMSEVISLINEKGGVGKSTSAITIAQILAISGYQVLLIDLDPQMNTTKMFGKDEDNSNINYEHLFCEKQLRESSVLEFISETDYKNISILSASRELNTLIYKIYDKSKEVNVELYLKHNLSFLKKKFDYIIIDNSPFKSYLTSCAICASDKIITPICVDNFSYDGLMSLLDTIETLNTKYSLSIEFAGIFMTRVAGRTTLFKQMFESYENMFGERFLPVSIRNCIAVSESNTTFEPLLTYDKRCSAAQDYIELVNYLGLMDNKHFRELAKYLKGEK</sequence>
<evidence type="ECO:0000313" key="3">
    <source>
        <dbReference type="Proteomes" id="UP001480973"/>
    </source>
</evidence>
<accession>A0ABV1GLS6</accession>
<dbReference type="PANTHER" id="PTHR13696:SF52">
    <property type="entry name" value="PARA FAMILY PROTEIN CT_582"/>
    <property type="match status" value="1"/>
</dbReference>
<dbReference type="Proteomes" id="UP001480973">
    <property type="component" value="Unassembled WGS sequence"/>
</dbReference>
<dbReference type="InterPro" id="IPR027417">
    <property type="entry name" value="P-loop_NTPase"/>
</dbReference>
<dbReference type="CDD" id="cd02042">
    <property type="entry name" value="ParAB_family"/>
    <property type="match status" value="1"/>
</dbReference>
<dbReference type="InterPro" id="IPR050678">
    <property type="entry name" value="DNA_Partitioning_ATPase"/>
</dbReference>
<dbReference type="SUPFAM" id="SSF52540">
    <property type="entry name" value="P-loop containing nucleoside triphosphate hydrolases"/>
    <property type="match status" value="1"/>
</dbReference>
<dbReference type="EMBL" id="JBBMES010000003">
    <property type="protein sequence ID" value="MEQ2534455.1"/>
    <property type="molecule type" value="Genomic_DNA"/>
</dbReference>
<gene>
    <name evidence="2" type="ORF">WMO38_04930</name>
</gene>
<reference evidence="2 3" key="1">
    <citation type="submission" date="2024-03" db="EMBL/GenBank/DDBJ databases">
        <title>Human intestinal bacterial collection.</title>
        <authorList>
            <person name="Pauvert C."/>
            <person name="Hitch T.C.A."/>
            <person name="Clavel T."/>
        </authorList>
    </citation>
    <scope>NUCLEOTIDE SEQUENCE [LARGE SCALE GENOMIC DNA]</scope>
    <source>
        <strain evidence="2 3">CLA-JM-H10</strain>
    </source>
</reference>
<dbReference type="InterPro" id="IPR025669">
    <property type="entry name" value="AAA_dom"/>
</dbReference>
<evidence type="ECO:0000259" key="1">
    <source>
        <dbReference type="Pfam" id="PF13614"/>
    </source>
</evidence>
<organism evidence="2 3">
    <name type="scientific">Lachnospira intestinalis</name>
    <dbReference type="NCBI Taxonomy" id="3133158"/>
    <lineage>
        <taxon>Bacteria</taxon>
        <taxon>Bacillati</taxon>
        <taxon>Bacillota</taxon>
        <taxon>Clostridia</taxon>
        <taxon>Lachnospirales</taxon>
        <taxon>Lachnospiraceae</taxon>
        <taxon>Lachnospira</taxon>
    </lineage>
</organism>
<dbReference type="PANTHER" id="PTHR13696">
    <property type="entry name" value="P-LOOP CONTAINING NUCLEOSIDE TRIPHOSPHATE HYDROLASE"/>
    <property type="match status" value="1"/>
</dbReference>
<name>A0ABV1GLS6_9FIRM</name>
<dbReference type="Gene3D" id="3.40.50.300">
    <property type="entry name" value="P-loop containing nucleotide triphosphate hydrolases"/>
    <property type="match status" value="1"/>
</dbReference>
<dbReference type="Pfam" id="PF13614">
    <property type="entry name" value="AAA_31"/>
    <property type="match status" value="1"/>
</dbReference>
<feature type="domain" description="AAA" evidence="1">
    <location>
        <begin position="26"/>
        <end position="203"/>
    </location>
</feature>
<comment type="caution">
    <text evidence="2">The sequence shown here is derived from an EMBL/GenBank/DDBJ whole genome shotgun (WGS) entry which is preliminary data.</text>
</comment>
<evidence type="ECO:0000313" key="2">
    <source>
        <dbReference type="EMBL" id="MEQ2534455.1"/>
    </source>
</evidence>
<proteinExistence type="predicted"/>